<proteinExistence type="predicted"/>
<feature type="compositionally biased region" description="Low complexity" evidence="3">
    <location>
        <begin position="488"/>
        <end position="499"/>
    </location>
</feature>
<accession>A0A914KSC5</accession>
<dbReference type="PROSITE" id="PS50952">
    <property type="entry name" value="KIX"/>
    <property type="match status" value="1"/>
</dbReference>
<feature type="compositionally biased region" description="Polar residues" evidence="3">
    <location>
        <begin position="187"/>
        <end position="222"/>
    </location>
</feature>
<feature type="coiled-coil region" evidence="2">
    <location>
        <begin position="371"/>
        <end position="433"/>
    </location>
</feature>
<feature type="domain" description="KIX" evidence="4">
    <location>
        <begin position="647"/>
        <end position="735"/>
    </location>
</feature>
<feature type="compositionally biased region" description="Low complexity" evidence="3">
    <location>
        <begin position="457"/>
        <end position="472"/>
    </location>
</feature>
<reference evidence="6" key="1">
    <citation type="submission" date="2022-11" db="UniProtKB">
        <authorList>
            <consortium name="WormBaseParasite"/>
        </authorList>
    </citation>
    <scope>IDENTIFICATION</scope>
</reference>
<feature type="compositionally biased region" description="Low complexity" evidence="3">
    <location>
        <begin position="435"/>
        <end position="450"/>
    </location>
</feature>
<evidence type="ECO:0000313" key="5">
    <source>
        <dbReference type="Proteomes" id="UP000887563"/>
    </source>
</evidence>
<keyword evidence="1" id="KW-0539">Nucleus</keyword>
<feature type="compositionally biased region" description="Polar residues" evidence="3">
    <location>
        <begin position="254"/>
        <end position="267"/>
    </location>
</feature>
<sequence>MEEIVNKVVDQVCEEDADNESKKNEEEGENKEAGGEGRFEEVNGRQKEEEENKDVEEEGEIFEEEEEEKLEDEEKLEEVNGGQKEEEEHKEEREDEEECEEIEIKREENVEDEKYGEEEKEEEENENNLEIEEEEEEAMEQVKEDDYSSRKSSSGERQSFKIMEFIDFDEIKKEHQEDVEEIEQKVSTNLLTQNVPQVTADTLTQSNKSNRGGIFNSSISQQRPKRNRARRLYTPSPPPRFGGESKRKRESDDSLASTSLQTSSNPKKISWAKEQPRQVHSANKPQKQQPDHPTPHPPLSSQSLSSQQQNIDPMIPNSSSSLSSSSHFASHPPPVVKFGHSIPPAMSKPPSTFGYSNQQTQMQTVQQAQHVVVLLRQNEKLAKEVASLKRLNQEQQQQIQSLISANRELIWAFNESRREHEELMKQLKTLMASNSNKNINNNSNGNVGQQQIGGGNNSNSTSNQQQQQQKQQPVVPKMEVVVPRRILSKTSTNTNKSSSDLQRSEKKLQQPGEISSYYQPAVFALSKPKKSKVVDNKTTLRTSAKSQQKPQQPKQPQKQQQQQPQKFSNVPSSEQKSLVNLPSVEVKKEREDVGEIINRILPQNVEQKKRTKEEEIESIKEELNILKSNPDSSKFLGQRRPAFFTPKEFGDWHSVVSGDLRKQFVLKIFQALCPEVTQKCIDDYNKAYPSRVDYIKKSVNFSFETENDLFINSKSKELYIGLIAEKIFTLREAISRFSTTSGGGGGSSDSNDERRNSSGNNNGNIKRKLADVLKRTTRSIGSNE</sequence>
<keyword evidence="5" id="KW-1185">Reference proteome</keyword>
<name>A0A914KSC5_MELIC</name>
<keyword evidence="2" id="KW-0175">Coiled coil</keyword>
<dbReference type="InterPro" id="IPR036529">
    <property type="entry name" value="KIX_dom_sf"/>
</dbReference>
<feature type="compositionally biased region" description="Basic and acidic residues" evidence="3">
    <location>
        <begin position="19"/>
        <end position="50"/>
    </location>
</feature>
<feature type="region of interest" description="Disordered" evidence="3">
    <location>
        <begin position="187"/>
        <end position="358"/>
    </location>
</feature>
<feature type="compositionally biased region" description="Basic and acidic residues" evidence="3">
    <location>
        <begin position="140"/>
        <end position="149"/>
    </location>
</feature>
<dbReference type="Gene3D" id="1.10.246.20">
    <property type="entry name" value="Coactivator CBP, KIX domain"/>
    <property type="match status" value="1"/>
</dbReference>
<feature type="compositionally biased region" description="Polar residues" evidence="3">
    <location>
        <begin position="278"/>
        <end position="288"/>
    </location>
</feature>
<evidence type="ECO:0000256" key="1">
    <source>
        <dbReference type="ARBA" id="ARBA00023242"/>
    </source>
</evidence>
<dbReference type="GO" id="GO:0006355">
    <property type="term" value="P:regulation of DNA-templated transcription"/>
    <property type="evidence" value="ECO:0007669"/>
    <property type="project" value="InterPro"/>
</dbReference>
<protein>
    <submittedName>
        <fullName evidence="6">KIX domain-containing protein</fullName>
    </submittedName>
</protein>
<feature type="compositionally biased region" description="Acidic residues" evidence="3">
    <location>
        <begin position="109"/>
        <end position="139"/>
    </location>
</feature>
<evidence type="ECO:0000256" key="2">
    <source>
        <dbReference type="SAM" id="Coils"/>
    </source>
</evidence>
<feature type="region of interest" description="Disordered" evidence="3">
    <location>
        <begin position="435"/>
        <end position="513"/>
    </location>
</feature>
<dbReference type="GO" id="GO:0003712">
    <property type="term" value="F:transcription coregulator activity"/>
    <property type="evidence" value="ECO:0007669"/>
    <property type="project" value="InterPro"/>
</dbReference>
<evidence type="ECO:0000259" key="4">
    <source>
        <dbReference type="PROSITE" id="PS50952"/>
    </source>
</evidence>
<evidence type="ECO:0000313" key="6">
    <source>
        <dbReference type="WBParaSite" id="Minc3s00073g03605"/>
    </source>
</evidence>
<evidence type="ECO:0000256" key="3">
    <source>
        <dbReference type="SAM" id="MobiDB-lite"/>
    </source>
</evidence>
<feature type="compositionally biased region" description="Low complexity" evidence="3">
    <location>
        <begin position="547"/>
        <end position="566"/>
    </location>
</feature>
<dbReference type="Proteomes" id="UP000887563">
    <property type="component" value="Unplaced"/>
</dbReference>
<feature type="region of interest" description="Disordered" evidence="3">
    <location>
        <begin position="739"/>
        <end position="784"/>
    </location>
</feature>
<dbReference type="SUPFAM" id="SSF47040">
    <property type="entry name" value="Kix domain of CBP (creb binding protein)"/>
    <property type="match status" value="1"/>
</dbReference>
<dbReference type="InterPro" id="IPR003101">
    <property type="entry name" value="KIX_dom"/>
</dbReference>
<feature type="compositionally biased region" description="Low complexity" evidence="3">
    <location>
        <begin position="299"/>
        <end position="309"/>
    </location>
</feature>
<feature type="compositionally biased region" description="Polar residues" evidence="3">
    <location>
        <begin position="536"/>
        <end position="546"/>
    </location>
</feature>
<dbReference type="WBParaSite" id="Minc3s00073g03605">
    <property type="protein sequence ID" value="Minc3s00073g03605"/>
    <property type="gene ID" value="Minc3s00073g03605"/>
</dbReference>
<organism evidence="5 6">
    <name type="scientific">Meloidogyne incognita</name>
    <name type="common">Southern root-knot nematode worm</name>
    <name type="synonym">Oxyuris incognita</name>
    <dbReference type="NCBI Taxonomy" id="6306"/>
    <lineage>
        <taxon>Eukaryota</taxon>
        <taxon>Metazoa</taxon>
        <taxon>Ecdysozoa</taxon>
        <taxon>Nematoda</taxon>
        <taxon>Chromadorea</taxon>
        <taxon>Rhabditida</taxon>
        <taxon>Tylenchina</taxon>
        <taxon>Tylenchomorpha</taxon>
        <taxon>Tylenchoidea</taxon>
        <taxon>Meloidogynidae</taxon>
        <taxon>Meloidogyninae</taxon>
        <taxon>Meloidogyne</taxon>
        <taxon>Meloidogyne incognita group</taxon>
    </lineage>
</organism>
<dbReference type="AlphaFoldDB" id="A0A914KSC5"/>
<feature type="compositionally biased region" description="Polar residues" evidence="3">
    <location>
        <begin position="567"/>
        <end position="580"/>
    </location>
</feature>
<feature type="compositionally biased region" description="Basic and acidic residues" evidence="3">
    <location>
        <begin position="243"/>
        <end position="252"/>
    </location>
</feature>
<feature type="compositionally biased region" description="Basic and acidic residues" evidence="3">
    <location>
        <begin position="83"/>
        <end position="92"/>
    </location>
</feature>
<feature type="region of interest" description="Disordered" evidence="3">
    <location>
        <begin position="1"/>
        <end position="163"/>
    </location>
</feature>
<feature type="region of interest" description="Disordered" evidence="3">
    <location>
        <begin position="528"/>
        <end position="583"/>
    </location>
</feature>
<feature type="compositionally biased region" description="Acidic residues" evidence="3">
    <location>
        <begin position="51"/>
        <end position="76"/>
    </location>
</feature>